<dbReference type="FunFam" id="3.40.50.720:FF:000033">
    <property type="entry name" value="Adenylyltransferase and sulfurtransferase MOCS3"/>
    <property type="match status" value="1"/>
</dbReference>
<reference evidence="15 16" key="1">
    <citation type="submission" date="2019-03" db="EMBL/GenBank/DDBJ databases">
        <title>Genomic Encyclopedia of Archaeal and Bacterial Type Strains, Phase II (KMG-II): from individual species to whole genera.</title>
        <authorList>
            <person name="Goeker M."/>
        </authorList>
    </citation>
    <scope>NUCLEOTIDE SEQUENCE [LARGE SCALE GENOMIC DNA]</scope>
    <source>
        <strain evidence="15 16">DSM 19035</strain>
    </source>
</reference>
<feature type="domain" description="Rhodanese" evidence="14">
    <location>
        <begin position="266"/>
        <end position="329"/>
    </location>
</feature>
<keyword evidence="3" id="KW-0547">Nucleotide-binding</keyword>
<dbReference type="GO" id="GO:0061605">
    <property type="term" value="F:molybdopterin-synthase adenylyltransferase activity"/>
    <property type="evidence" value="ECO:0007669"/>
    <property type="project" value="UniProtKB-EC"/>
</dbReference>
<dbReference type="EC" id="2.7.7.80" evidence="8"/>
<sequence>MSMNSNELKTYERQIALSEIGIDGQLKLKAASILVIGAGGLGCPVLLYLVAAGIGKIGVVDDDTVDVSNLHRQILFHTADLGNSKSETAVKKLQLLNPNAVLKAYHLRVIQNNAKELLEAYDLIIDGSDNFSTRYLINDTCMLLNKPFISGSIFKFEGQISIFNYQGGPDYRSLYPEAPVDAPNCGESGVLGTLPGTIGTLMANEAIKLICGFGDILSGKLLIYNALDNSSVILNLAKAAAKTEQVKASEDYPVLDPKVFNEWKNNNEDLYLIDVREAYEFEEYNIGGTNIPLHNLGSPIETITGQTKIILCCTSGLRSKIAYRLLKDKISQEIYLLNLNDFD</sequence>
<evidence type="ECO:0000256" key="8">
    <source>
        <dbReference type="ARBA" id="ARBA00066884"/>
    </source>
</evidence>
<evidence type="ECO:0000256" key="11">
    <source>
        <dbReference type="ARBA" id="ARBA00075328"/>
    </source>
</evidence>
<evidence type="ECO:0000256" key="4">
    <source>
        <dbReference type="ARBA" id="ARBA00022840"/>
    </source>
</evidence>
<keyword evidence="15" id="KW-0548">Nucleotidyltransferase</keyword>
<dbReference type="CDD" id="cd00158">
    <property type="entry name" value="RHOD"/>
    <property type="match status" value="1"/>
</dbReference>
<evidence type="ECO:0000256" key="7">
    <source>
        <dbReference type="ARBA" id="ARBA00063809"/>
    </source>
</evidence>
<evidence type="ECO:0000256" key="6">
    <source>
        <dbReference type="ARBA" id="ARBA00055169"/>
    </source>
</evidence>
<dbReference type="GO" id="GO:0042292">
    <property type="term" value="F:URM1 activating enzyme activity"/>
    <property type="evidence" value="ECO:0007669"/>
    <property type="project" value="TreeGrafter"/>
</dbReference>
<dbReference type="Proteomes" id="UP000295620">
    <property type="component" value="Unassembled WGS sequence"/>
</dbReference>
<keyword evidence="2 15" id="KW-0808">Transferase</keyword>
<dbReference type="PANTHER" id="PTHR10953:SF102">
    <property type="entry name" value="ADENYLYLTRANSFERASE AND SULFURTRANSFERASE MOCS3"/>
    <property type="match status" value="1"/>
</dbReference>
<keyword evidence="16" id="KW-1185">Reference proteome</keyword>
<feature type="transmembrane region" description="Helical" evidence="13">
    <location>
        <begin position="30"/>
        <end position="51"/>
    </location>
</feature>
<dbReference type="Gene3D" id="3.40.250.10">
    <property type="entry name" value="Rhodanese-like domain"/>
    <property type="match status" value="1"/>
</dbReference>
<dbReference type="InterPro" id="IPR000594">
    <property type="entry name" value="ThiF_NAD_FAD-bd"/>
</dbReference>
<evidence type="ECO:0000256" key="9">
    <source>
        <dbReference type="ARBA" id="ARBA00073635"/>
    </source>
</evidence>
<proteinExistence type="inferred from homology"/>
<organism evidence="15 16">
    <name type="scientific">Pedobacter metabolipauper</name>
    <dbReference type="NCBI Taxonomy" id="425513"/>
    <lineage>
        <taxon>Bacteria</taxon>
        <taxon>Pseudomonadati</taxon>
        <taxon>Bacteroidota</taxon>
        <taxon>Sphingobacteriia</taxon>
        <taxon>Sphingobacteriales</taxon>
        <taxon>Sphingobacteriaceae</taxon>
        <taxon>Pedobacter</taxon>
    </lineage>
</organism>
<dbReference type="InterPro" id="IPR001763">
    <property type="entry name" value="Rhodanese-like_dom"/>
</dbReference>
<dbReference type="GO" id="GO:0005524">
    <property type="term" value="F:ATP binding"/>
    <property type="evidence" value="ECO:0007669"/>
    <property type="project" value="UniProtKB-KW"/>
</dbReference>
<dbReference type="InterPro" id="IPR036873">
    <property type="entry name" value="Rhodanese-like_dom_sf"/>
</dbReference>
<dbReference type="Pfam" id="PF00899">
    <property type="entry name" value="ThiF"/>
    <property type="match status" value="1"/>
</dbReference>
<dbReference type="OrthoDB" id="9804286at2"/>
<comment type="similarity">
    <text evidence="1">Belongs to the HesA/MoeB/ThiF family.</text>
</comment>
<dbReference type="Gene3D" id="3.40.50.720">
    <property type="entry name" value="NAD(P)-binding Rossmann-like Domain"/>
    <property type="match status" value="1"/>
</dbReference>
<keyword evidence="13" id="KW-0472">Membrane</keyword>
<gene>
    <name evidence="15" type="ORF">ATK78_0450</name>
</gene>
<dbReference type="NCBIfam" id="NF004281">
    <property type="entry name" value="PRK05690.1"/>
    <property type="match status" value="1"/>
</dbReference>
<dbReference type="RefSeq" id="WP_133574412.1">
    <property type="nucleotide sequence ID" value="NZ_SNYC01000003.1"/>
</dbReference>
<comment type="catalytic activity">
    <reaction evidence="5">
        <text>[molybdopterin-synthase sulfur-carrier protein]-C-terminal Gly-Gly + ATP + H(+) = [molybdopterin-synthase sulfur-carrier protein]-C-terminal Gly-Gly-AMP + diphosphate</text>
        <dbReference type="Rhea" id="RHEA:43616"/>
        <dbReference type="Rhea" id="RHEA-COMP:12159"/>
        <dbReference type="Rhea" id="RHEA-COMP:12202"/>
        <dbReference type="ChEBI" id="CHEBI:15378"/>
        <dbReference type="ChEBI" id="CHEBI:30616"/>
        <dbReference type="ChEBI" id="CHEBI:33019"/>
        <dbReference type="ChEBI" id="CHEBI:90618"/>
        <dbReference type="ChEBI" id="CHEBI:90778"/>
        <dbReference type="EC" id="2.7.7.80"/>
    </reaction>
</comment>
<dbReference type="CDD" id="cd00757">
    <property type="entry name" value="ThiF_MoeB_HesA_family"/>
    <property type="match status" value="1"/>
</dbReference>
<dbReference type="InterPro" id="IPR045886">
    <property type="entry name" value="ThiF/MoeB/HesA"/>
</dbReference>
<dbReference type="GO" id="GO:0004792">
    <property type="term" value="F:thiosulfate-cyanide sulfurtransferase activity"/>
    <property type="evidence" value="ECO:0007669"/>
    <property type="project" value="TreeGrafter"/>
</dbReference>
<dbReference type="PANTHER" id="PTHR10953">
    <property type="entry name" value="UBIQUITIN-ACTIVATING ENZYME E1"/>
    <property type="match status" value="1"/>
</dbReference>
<dbReference type="AlphaFoldDB" id="A0A4R6SZ50"/>
<comment type="function">
    <text evidence="6">Catalyzes the adenylation by ATP of the carboxyl group of the C-terminal glycine of sulfur carrier protein MoaD.</text>
</comment>
<dbReference type="PROSITE" id="PS50206">
    <property type="entry name" value="RHODANESE_3"/>
    <property type="match status" value="1"/>
</dbReference>
<comment type="caution">
    <text evidence="15">The sequence shown here is derived from an EMBL/GenBank/DDBJ whole genome shotgun (WGS) entry which is preliminary data.</text>
</comment>
<evidence type="ECO:0000256" key="10">
    <source>
        <dbReference type="ARBA" id="ARBA00075110"/>
    </source>
</evidence>
<evidence type="ECO:0000256" key="2">
    <source>
        <dbReference type="ARBA" id="ARBA00022679"/>
    </source>
</evidence>
<keyword evidence="13" id="KW-1133">Transmembrane helix</keyword>
<dbReference type="Pfam" id="PF00581">
    <property type="entry name" value="Rhodanese"/>
    <property type="match status" value="1"/>
</dbReference>
<evidence type="ECO:0000256" key="1">
    <source>
        <dbReference type="ARBA" id="ARBA00009919"/>
    </source>
</evidence>
<keyword evidence="4" id="KW-0067">ATP-binding</keyword>
<evidence type="ECO:0000313" key="15">
    <source>
        <dbReference type="EMBL" id="TDQ11332.1"/>
    </source>
</evidence>
<evidence type="ECO:0000256" key="12">
    <source>
        <dbReference type="ARBA" id="ARBA00078531"/>
    </source>
</evidence>
<evidence type="ECO:0000313" key="16">
    <source>
        <dbReference type="Proteomes" id="UP000295620"/>
    </source>
</evidence>
<accession>A0A4R6SZ50</accession>
<name>A0A4R6SZ50_9SPHI</name>
<dbReference type="SUPFAM" id="SSF69572">
    <property type="entry name" value="Activating enzymes of the ubiquitin-like proteins"/>
    <property type="match status" value="1"/>
</dbReference>
<evidence type="ECO:0000259" key="14">
    <source>
        <dbReference type="PROSITE" id="PS50206"/>
    </source>
</evidence>
<evidence type="ECO:0000256" key="5">
    <source>
        <dbReference type="ARBA" id="ARBA00052218"/>
    </source>
</evidence>
<evidence type="ECO:0000256" key="13">
    <source>
        <dbReference type="SAM" id="Phobius"/>
    </source>
</evidence>
<keyword evidence="13" id="KW-0812">Transmembrane</keyword>
<dbReference type="GO" id="GO:0005737">
    <property type="term" value="C:cytoplasm"/>
    <property type="evidence" value="ECO:0007669"/>
    <property type="project" value="TreeGrafter"/>
</dbReference>
<comment type="subunit">
    <text evidence="7">Homodimer. Forms a stable heterotetrameric complex of 2 MoeB and 2 MoaD during adenylation of MoaD.</text>
</comment>
<evidence type="ECO:0000256" key="3">
    <source>
        <dbReference type="ARBA" id="ARBA00022741"/>
    </source>
</evidence>
<dbReference type="EMBL" id="SNYC01000003">
    <property type="protein sequence ID" value="TDQ11332.1"/>
    <property type="molecule type" value="Genomic_DNA"/>
</dbReference>
<protein>
    <recommendedName>
        <fullName evidence="9">Molybdopterin-synthase adenylyltransferase</fullName>
        <ecNumber evidence="8">2.7.7.80</ecNumber>
    </recommendedName>
    <alternativeName>
        <fullName evidence="12">MoaD protein adenylase</fullName>
    </alternativeName>
    <alternativeName>
        <fullName evidence="10">Molybdopterin-converting factor subunit 1 adenylase</fullName>
    </alternativeName>
    <alternativeName>
        <fullName evidence="11">Sulfur carrier protein MoaD adenylyltransferase</fullName>
    </alternativeName>
</protein>
<dbReference type="InterPro" id="IPR035985">
    <property type="entry name" value="Ubiquitin-activating_enz"/>
</dbReference>